<dbReference type="SUPFAM" id="SSF53098">
    <property type="entry name" value="Ribonuclease H-like"/>
    <property type="match status" value="1"/>
</dbReference>
<protein>
    <submittedName>
        <fullName evidence="1">Uncharacterized protein</fullName>
    </submittedName>
</protein>
<dbReference type="InterPro" id="IPR045290">
    <property type="entry name" value="MOC1-like"/>
</dbReference>
<dbReference type="CDD" id="cd22992">
    <property type="entry name" value="MOC1"/>
    <property type="match status" value="1"/>
</dbReference>
<dbReference type="Gene3D" id="3.30.420.10">
    <property type="entry name" value="Ribonuclease H-like superfamily/Ribonuclease H"/>
    <property type="match status" value="1"/>
</dbReference>
<reference evidence="1 2" key="1">
    <citation type="submission" date="2015-03" db="EMBL/GenBank/DDBJ databases">
        <authorList>
            <consortium name="Pathogen Informatics"/>
            <person name="Murphy D."/>
        </authorList>
    </citation>
    <scope>NUCLEOTIDE SEQUENCE [LARGE SCALE GENOMIC DNA]</scope>
    <source>
        <strain evidence="1 2">3400/83</strain>
    </source>
</reference>
<name>A0AAI9EMU8_YERFR</name>
<sequence>MAKLFVGIDPGCSGAISVINEHGAYINHLSMPTIKVGSKVRVNGAQVATFLLQYRDLIAHSYLEQVGAMPGQGVSSMFTFGHAAGVVEGILQGLFIPYTLVTPQAWKKSTGLIGSDKDAARSRAIQLYPTLRILDQKAKGQAVADALLIARHGMGANHG</sequence>
<dbReference type="EMBL" id="CGCB01000002">
    <property type="protein sequence ID" value="CFQ87868.1"/>
    <property type="molecule type" value="Genomic_DNA"/>
</dbReference>
<organism evidence="1 2">
    <name type="scientific">Yersinia frederiksenii</name>
    <dbReference type="NCBI Taxonomy" id="29484"/>
    <lineage>
        <taxon>Bacteria</taxon>
        <taxon>Pseudomonadati</taxon>
        <taxon>Pseudomonadota</taxon>
        <taxon>Gammaproteobacteria</taxon>
        <taxon>Enterobacterales</taxon>
        <taxon>Yersiniaceae</taxon>
        <taxon>Yersinia</taxon>
    </lineage>
</organism>
<comment type="caution">
    <text evidence="1">The sequence shown here is derived from an EMBL/GenBank/DDBJ whole genome shotgun (WGS) entry which is preliminary data.</text>
</comment>
<dbReference type="Proteomes" id="UP000046784">
    <property type="component" value="Unassembled WGS sequence"/>
</dbReference>
<dbReference type="PANTHER" id="PTHR36015:SF6">
    <property type="entry name" value="HOLLIDAY JUNCTION RESOLVASE MOC1, CHLOROPLASTIC-RELATED"/>
    <property type="match status" value="1"/>
</dbReference>
<dbReference type="InterPro" id="IPR012337">
    <property type="entry name" value="RNaseH-like_sf"/>
</dbReference>
<evidence type="ECO:0000313" key="1">
    <source>
        <dbReference type="EMBL" id="CFQ87868.1"/>
    </source>
</evidence>
<dbReference type="RefSeq" id="WP_057642767.1">
    <property type="nucleotide sequence ID" value="NZ_CABMMF010000002.1"/>
</dbReference>
<evidence type="ECO:0000313" key="2">
    <source>
        <dbReference type="Proteomes" id="UP000046784"/>
    </source>
</evidence>
<dbReference type="AlphaFoldDB" id="A0AAI9EMU8"/>
<dbReference type="GO" id="GO:0003676">
    <property type="term" value="F:nucleic acid binding"/>
    <property type="evidence" value="ECO:0007669"/>
    <property type="project" value="InterPro"/>
</dbReference>
<proteinExistence type="predicted"/>
<dbReference type="PANTHER" id="PTHR36015">
    <property type="entry name" value="HOLLIDAY JUNCTION RESOLVASE MOC1, CHLOROPLASTIC-RELATED"/>
    <property type="match status" value="1"/>
</dbReference>
<dbReference type="GO" id="GO:0008821">
    <property type="term" value="F:crossover junction DNA endonuclease activity"/>
    <property type="evidence" value="ECO:0007669"/>
    <property type="project" value="InterPro"/>
</dbReference>
<gene>
    <name evidence="1" type="ORF">ERS008524_00588</name>
</gene>
<dbReference type="InterPro" id="IPR036397">
    <property type="entry name" value="RNaseH_sf"/>
</dbReference>
<accession>A0AAI9EMU8</accession>